<dbReference type="AlphaFoldDB" id="A0A7W5DWZ4"/>
<protein>
    <recommendedName>
        <fullName evidence="2">ATP-grasp domain-containing protein</fullName>
    </recommendedName>
</protein>
<name>A0A7W5DWZ4_9BACT</name>
<feature type="domain" description="ATP-grasp" evidence="2">
    <location>
        <begin position="123"/>
        <end position="305"/>
    </location>
</feature>
<dbReference type="GO" id="GO:0046872">
    <property type="term" value="F:metal ion binding"/>
    <property type="evidence" value="ECO:0007669"/>
    <property type="project" value="InterPro"/>
</dbReference>
<evidence type="ECO:0000313" key="3">
    <source>
        <dbReference type="EMBL" id="MBB3206085.1"/>
    </source>
</evidence>
<evidence type="ECO:0000313" key="4">
    <source>
        <dbReference type="Proteomes" id="UP000536179"/>
    </source>
</evidence>
<dbReference type="EMBL" id="JACHXU010000005">
    <property type="protein sequence ID" value="MBB3206085.1"/>
    <property type="molecule type" value="Genomic_DNA"/>
</dbReference>
<dbReference type="Proteomes" id="UP000536179">
    <property type="component" value="Unassembled WGS sequence"/>
</dbReference>
<accession>A0A7W5DWZ4</accession>
<dbReference type="InterPro" id="IPR013815">
    <property type="entry name" value="ATP_grasp_subdomain_1"/>
</dbReference>
<sequence length="423" mass="46947">MNRTVENPRILLSEGSSNSARQTLYGLPRNYSVDILDPSMWCQCRFSTRVSRRIACPQIAKDPIGYIRFVADRVRQDGYDVLFPTHEQVYAFSRFRDQLQKHVGLAVPDFNAIQRVQSKAEFATLMNELTLPTPVSRIVETKSELFAHENFPCFVKVAHSTASLGVERVGDLTELRDTVERFEHAGVWKEGLPIVIQQPAPGRQAEVSAVFQDGRLVGAACADVLATGIGGGPALRRTAIHAPVLEHVQRFGSALNWHGPLSLEYFYEAETQQPFYIECNPRIGESFNALVGGVNLCEATVRISVGEHVNRMPDVQPGVLSHNGFIVMIADAYNGASRTQLVKKLLHHWTRRDGCESEMTRPSEDLLSLVPATAVILLLLANPRSARDLAKGTVDNYSLPHSAAKIIDDMPQETIEEIHSILS</sequence>
<gene>
    <name evidence="3" type="ORF">FHS27_001893</name>
</gene>
<dbReference type="SUPFAM" id="SSF56059">
    <property type="entry name" value="Glutathione synthetase ATP-binding domain-like"/>
    <property type="match status" value="1"/>
</dbReference>
<dbReference type="InterPro" id="IPR011761">
    <property type="entry name" value="ATP-grasp"/>
</dbReference>
<dbReference type="Gene3D" id="3.30.1490.20">
    <property type="entry name" value="ATP-grasp fold, A domain"/>
    <property type="match status" value="1"/>
</dbReference>
<dbReference type="PROSITE" id="PS50975">
    <property type="entry name" value="ATP_GRASP"/>
    <property type="match status" value="1"/>
</dbReference>
<comment type="caution">
    <text evidence="3">The sequence shown here is derived from an EMBL/GenBank/DDBJ whole genome shotgun (WGS) entry which is preliminary data.</text>
</comment>
<evidence type="ECO:0000256" key="1">
    <source>
        <dbReference type="PROSITE-ProRule" id="PRU00409"/>
    </source>
</evidence>
<dbReference type="RefSeq" id="WP_184304300.1">
    <property type="nucleotide sequence ID" value="NZ_JACHXU010000005.1"/>
</dbReference>
<dbReference type="GO" id="GO:0005524">
    <property type="term" value="F:ATP binding"/>
    <property type="evidence" value="ECO:0007669"/>
    <property type="project" value="UniProtKB-UniRule"/>
</dbReference>
<evidence type="ECO:0000259" key="2">
    <source>
        <dbReference type="PROSITE" id="PS50975"/>
    </source>
</evidence>
<organism evidence="3 4">
    <name type="scientific">Aporhodopirellula rubra</name>
    <dbReference type="NCBI Taxonomy" id="980271"/>
    <lineage>
        <taxon>Bacteria</taxon>
        <taxon>Pseudomonadati</taxon>
        <taxon>Planctomycetota</taxon>
        <taxon>Planctomycetia</taxon>
        <taxon>Pirellulales</taxon>
        <taxon>Pirellulaceae</taxon>
        <taxon>Aporhodopirellula</taxon>
    </lineage>
</organism>
<proteinExistence type="predicted"/>
<keyword evidence="1" id="KW-0067">ATP-binding</keyword>
<keyword evidence="1" id="KW-0547">Nucleotide-binding</keyword>
<dbReference type="Gene3D" id="3.30.470.20">
    <property type="entry name" value="ATP-grasp fold, B domain"/>
    <property type="match status" value="1"/>
</dbReference>
<reference evidence="3 4" key="1">
    <citation type="submission" date="2020-08" db="EMBL/GenBank/DDBJ databases">
        <title>Genomic Encyclopedia of Type Strains, Phase III (KMG-III): the genomes of soil and plant-associated and newly described type strains.</title>
        <authorList>
            <person name="Whitman W."/>
        </authorList>
    </citation>
    <scope>NUCLEOTIDE SEQUENCE [LARGE SCALE GENOMIC DNA]</scope>
    <source>
        <strain evidence="3 4">CECT 8075</strain>
    </source>
</reference>
<keyword evidence="4" id="KW-1185">Reference proteome</keyword>